<evidence type="ECO:0000313" key="8">
    <source>
        <dbReference type="Proteomes" id="UP000694864"/>
    </source>
</evidence>
<gene>
    <name evidence="9" type="primary">LOC104765746</name>
</gene>
<reference evidence="9" key="2">
    <citation type="submission" date="2025-08" db="UniProtKB">
        <authorList>
            <consortium name="RefSeq"/>
        </authorList>
    </citation>
    <scope>IDENTIFICATION</scope>
    <source>
        <tissue evidence="9">Leaf</tissue>
    </source>
</reference>
<keyword evidence="4 6" id="KW-0472">Membrane</keyword>
<keyword evidence="2 6" id="KW-0812">Transmembrane</keyword>
<feature type="domain" description="Late embryogenesis abundant protein LEA-2 subgroup" evidence="7">
    <location>
        <begin position="118"/>
        <end position="199"/>
    </location>
</feature>
<feature type="transmembrane region" description="Helical" evidence="6">
    <location>
        <begin position="64"/>
        <end position="86"/>
    </location>
</feature>
<feature type="compositionally biased region" description="Pro residues" evidence="5">
    <location>
        <begin position="14"/>
        <end position="27"/>
    </location>
</feature>
<dbReference type="RefSeq" id="XP_010487808.1">
    <property type="nucleotide sequence ID" value="XM_010489506.2"/>
</dbReference>
<dbReference type="PANTHER" id="PTHR31234">
    <property type="entry name" value="LATE EMBRYOGENESIS ABUNDANT (LEA) HYDROXYPROLINE-RICH GLYCOPROTEIN FAMILY"/>
    <property type="match status" value="1"/>
</dbReference>
<evidence type="ECO:0000259" key="7">
    <source>
        <dbReference type="Pfam" id="PF03168"/>
    </source>
</evidence>
<keyword evidence="8" id="KW-1185">Reference proteome</keyword>
<dbReference type="InterPro" id="IPR004864">
    <property type="entry name" value="LEA_2"/>
</dbReference>
<dbReference type="Proteomes" id="UP000694864">
    <property type="component" value="Chromosome 3"/>
</dbReference>
<name>A0ABM0XLR5_CAMSA</name>
<evidence type="ECO:0000256" key="2">
    <source>
        <dbReference type="ARBA" id="ARBA00022692"/>
    </source>
</evidence>
<proteinExistence type="predicted"/>
<comment type="subcellular location">
    <subcellularLocation>
        <location evidence="1">Membrane</location>
        <topology evidence="1">Single-pass membrane protein</topology>
    </subcellularLocation>
</comment>
<dbReference type="GeneID" id="104765746"/>
<sequence>MQDPSARPATGYPYPYPYPNPQQPPPAASTNGYPNPGAAYPYQNHNPYYAPQQPNPRAVLIRRLFIVFMAFLLILGLILFIFFLVVRPQLPDVYLNSLSVSNFNVSNNQVSGKWDVQVQIRNPNSKMSLYYDSILAALYYHRASLSETRLQPFEQGKKDQTVVNATLSVSGTYVEGRLADDIGKERGAKGSVEFDLRMISSVTFRYGAFRRRRFVTVYCDDVAVGVPVSSGSGKMVGPAQRCKTY</sequence>
<evidence type="ECO:0000256" key="4">
    <source>
        <dbReference type="ARBA" id="ARBA00023136"/>
    </source>
</evidence>
<protein>
    <submittedName>
        <fullName evidence="9">Protein YLS9-like</fullName>
    </submittedName>
</protein>
<dbReference type="Pfam" id="PF03168">
    <property type="entry name" value="LEA_2"/>
    <property type="match status" value="1"/>
</dbReference>
<dbReference type="PANTHER" id="PTHR31234:SF55">
    <property type="entry name" value="LATE EMBRYOGENESIS ABUNDANT (LEA) HYDROXYPROLINE-RICH GLYCOPROTEIN FAMILY"/>
    <property type="match status" value="1"/>
</dbReference>
<accession>A0ABM0XLR5</accession>
<evidence type="ECO:0000256" key="3">
    <source>
        <dbReference type="ARBA" id="ARBA00022989"/>
    </source>
</evidence>
<evidence type="ECO:0000313" key="9">
    <source>
        <dbReference type="RefSeq" id="XP_010487808.1"/>
    </source>
</evidence>
<dbReference type="InterPro" id="IPR044839">
    <property type="entry name" value="NDR1-like"/>
</dbReference>
<reference evidence="8" key="1">
    <citation type="journal article" date="2014" name="Nat. Commun.">
        <title>The emerging biofuel crop Camelina sativa retains a highly undifferentiated hexaploid genome structure.</title>
        <authorList>
            <person name="Kagale S."/>
            <person name="Koh C."/>
            <person name="Nixon J."/>
            <person name="Bollina V."/>
            <person name="Clarke W.E."/>
            <person name="Tuteja R."/>
            <person name="Spillane C."/>
            <person name="Robinson S.J."/>
            <person name="Links M.G."/>
            <person name="Clarke C."/>
            <person name="Higgins E.E."/>
            <person name="Huebert T."/>
            <person name="Sharpe A.G."/>
            <person name="Parkin I.A."/>
        </authorList>
    </citation>
    <scope>NUCLEOTIDE SEQUENCE [LARGE SCALE GENOMIC DNA]</scope>
    <source>
        <strain evidence="8">cv. DH55</strain>
    </source>
</reference>
<feature type="region of interest" description="Disordered" evidence="5">
    <location>
        <begin position="1"/>
        <end position="36"/>
    </location>
</feature>
<keyword evidence="3 6" id="KW-1133">Transmembrane helix</keyword>
<evidence type="ECO:0000256" key="1">
    <source>
        <dbReference type="ARBA" id="ARBA00004167"/>
    </source>
</evidence>
<evidence type="ECO:0000256" key="6">
    <source>
        <dbReference type="SAM" id="Phobius"/>
    </source>
</evidence>
<evidence type="ECO:0000256" key="5">
    <source>
        <dbReference type="SAM" id="MobiDB-lite"/>
    </source>
</evidence>
<organism evidence="8 9">
    <name type="scientific">Camelina sativa</name>
    <name type="common">False flax</name>
    <name type="synonym">Myagrum sativum</name>
    <dbReference type="NCBI Taxonomy" id="90675"/>
    <lineage>
        <taxon>Eukaryota</taxon>
        <taxon>Viridiplantae</taxon>
        <taxon>Streptophyta</taxon>
        <taxon>Embryophyta</taxon>
        <taxon>Tracheophyta</taxon>
        <taxon>Spermatophyta</taxon>
        <taxon>Magnoliopsida</taxon>
        <taxon>eudicotyledons</taxon>
        <taxon>Gunneridae</taxon>
        <taxon>Pentapetalae</taxon>
        <taxon>rosids</taxon>
        <taxon>malvids</taxon>
        <taxon>Brassicales</taxon>
        <taxon>Brassicaceae</taxon>
        <taxon>Camelineae</taxon>
        <taxon>Camelina</taxon>
    </lineage>
</organism>